<dbReference type="OrthoDB" id="5194721at2"/>
<evidence type="ECO:0000313" key="2">
    <source>
        <dbReference type="Proteomes" id="UP000256253"/>
    </source>
</evidence>
<reference evidence="1 2" key="1">
    <citation type="submission" date="2018-08" db="EMBL/GenBank/DDBJ databases">
        <title>Sequencing the genomes of 1000 actinobacteria strains.</title>
        <authorList>
            <person name="Klenk H.-P."/>
        </authorList>
    </citation>
    <scope>NUCLEOTIDE SEQUENCE [LARGE SCALE GENOMIC DNA]</scope>
    <source>
        <strain evidence="1 2">DSM 22967</strain>
    </source>
</reference>
<dbReference type="RefSeq" id="WP_115922594.1">
    <property type="nucleotide sequence ID" value="NZ_QTUA01000001.1"/>
</dbReference>
<proteinExistence type="predicted"/>
<gene>
    <name evidence="1" type="ORF">DFJ65_1647</name>
</gene>
<evidence type="ECO:0000313" key="1">
    <source>
        <dbReference type="EMBL" id="REF30632.1"/>
    </source>
</evidence>
<comment type="caution">
    <text evidence="1">The sequence shown here is derived from an EMBL/GenBank/DDBJ whole genome shotgun (WGS) entry which is preliminary data.</text>
</comment>
<dbReference type="EMBL" id="QTUA01000001">
    <property type="protein sequence ID" value="REF30632.1"/>
    <property type="molecule type" value="Genomic_DNA"/>
</dbReference>
<sequence>MTDAAELYRALLGSDRLPTLRRMTYRCATKDRCLLLDAVETPLGTVLHQTRYKYSPAENEKRSSASGRAKNTFDGVNHWRERTYYIGESALAYPDDLPSPQLGVSCDHVLEYLLAATEFRDDWSAGRVEIRVRADGSRYAVG</sequence>
<protein>
    <submittedName>
        <fullName evidence="1">Uncharacterized protein</fullName>
    </submittedName>
</protein>
<organism evidence="1 2">
    <name type="scientific">Calidifontibacter indicus</name>
    <dbReference type="NCBI Taxonomy" id="419650"/>
    <lineage>
        <taxon>Bacteria</taxon>
        <taxon>Bacillati</taxon>
        <taxon>Actinomycetota</taxon>
        <taxon>Actinomycetes</taxon>
        <taxon>Micrococcales</taxon>
        <taxon>Dermacoccaceae</taxon>
        <taxon>Calidifontibacter</taxon>
    </lineage>
</organism>
<dbReference type="AlphaFoldDB" id="A0A3D9UMF3"/>
<name>A0A3D9UMF3_9MICO</name>
<dbReference type="Proteomes" id="UP000256253">
    <property type="component" value="Unassembled WGS sequence"/>
</dbReference>
<accession>A0A3D9UMF3</accession>
<keyword evidence="2" id="KW-1185">Reference proteome</keyword>